<organism evidence="2 3">
    <name type="scientific">Fusarium mexicanum</name>
    <dbReference type="NCBI Taxonomy" id="751941"/>
    <lineage>
        <taxon>Eukaryota</taxon>
        <taxon>Fungi</taxon>
        <taxon>Dikarya</taxon>
        <taxon>Ascomycota</taxon>
        <taxon>Pezizomycotina</taxon>
        <taxon>Sordariomycetes</taxon>
        <taxon>Hypocreomycetidae</taxon>
        <taxon>Hypocreales</taxon>
        <taxon>Nectriaceae</taxon>
        <taxon>Fusarium</taxon>
        <taxon>Fusarium fujikuroi species complex</taxon>
    </lineage>
</organism>
<evidence type="ECO:0000256" key="1">
    <source>
        <dbReference type="SAM" id="SignalP"/>
    </source>
</evidence>
<keyword evidence="1" id="KW-0732">Signal</keyword>
<feature type="signal peptide" evidence="1">
    <location>
        <begin position="1"/>
        <end position="27"/>
    </location>
</feature>
<dbReference type="EMBL" id="JAAOAM010000116">
    <property type="protein sequence ID" value="KAF5546332.1"/>
    <property type="molecule type" value="Genomic_DNA"/>
</dbReference>
<name>A0A8H5J0Q8_9HYPO</name>
<evidence type="ECO:0000313" key="3">
    <source>
        <dbReference type="Proteomes" id="UP000522262"/>
    </source>
</evidence>
<proteinExistence type="predicted"/>
<dbReference type="Proteomes" id="UP000522262">
    <property type="component" value="Unassembled WGS sequence"/>
</dbReference>
<accession>A0A8H5J0Q8</accession>
<keyword evidence="3" id="KW-1185">Reference proteome</keyword>
<dbReference type="AlphaFoldDB" id="A0A8H5J0Q8"/>
<gene>
    <name evidence="2" type="ORF">FMEXI_5706</name>
</gene>
<protein>
    <recommendedName>
        <fullName evidence="4">Secreted protein</fullName>
    </recommendedName>
</protein>
<evidence type="ECO:0008006" key="4">
    <source>
        <dbReference type="Google" id="ProtNLM"/>
    </source>
</evidence>
<feature type="chain" id="PRO_5034917086" description="Secreted protein" evidence="1">
    <location>
        <begin position="28"/>
        <end position="175"/>
    </location>
</feature>
<comment type="caution">
    <text evidence="2">The sequence shown here is derived from an EMBL/GenBank/DDBJ whole genome shotgun (WGS) entry which is preliminary data.</text>
</comment>
<sequence>MRTSFYNYGFLLTQWLVLLGSATKIQSAFNVLPPPVTGFVKRPLTTGQAAFRAIHQVLVLSFSLEPSADECAVPRRPRSTQLTWSWVDQYNRTRDDVVMPEPERFGKWQSRYFTASRQRSLQRTGCLLDCMTLSLASWLFCVSWHHFGHQMNHGAAHSCREALLSHVYGELQWTL</sequence>
<reference evidence="2 3" key="1">
    <citation type="submission" date="2020-05" db="EMBL/GenBank/DDBJ databases">
        <title>Identification and distribution of gene clusters putatively required for synthesis of sphingolipid metabolism inhibitors in phylogenetically diverse species of the filamentous fungus Fusarium.</title>
        <authorList>
            <person name="Kim H.-S."/>
            <person name="Busman M."/>
            <person name="Brown D.W."/>
            <person name="Divon H."/>
            <person name="Uhlig S."/>
            <person name="Proctor R.H."/>
        </authorList>
    </citation>
    <scope>NUCLEOTIDE SEQUENCE [LARGE SCALE GENOMIC DNA]</scope>
    <source>
        <strain evidence="2 3">NRRL 53147</strain>
    </source>
</reference>
<evidence type="ECO:0000313" key="2">
    <source>
        <dbReference type="EMBL" id="KAF5546332.1"/>
    </source>
</evidence>